<dbReference type="Gene3D" id="3.30.70.270">
    <property type="match status" value="1"/>
</dbReference>
<dbReference type="Proteomes" id="UP000238220">
    <property type="component" value="Unassembled WGS sequence"/>
</dbReference>
<dbReference type="CDD" id="cd01949">
    <property type="entry name" value="GGDEF"/>
    <property type="match status" value="1"/>
</dbReference>
<dbReference type="InterPro" id="IPR035919">
    <property type="entry name" value="EAL_sf"/>
</dbReference>
<organism evidence="7 8">
    <name type="scientific">Solimonas fluminis</name>
    <dbReference type="NCBI Taxonomy" id="2086571"/>
    <lineage>
        <taxon>Bacteria</taxon>
        <taxon>Pseudomonadati</taxon>
        <taxon>Pseudomonadota</taxon>
        <taxon>Gammaproteobacteria</taxon>
        <taxon>Nevskiales</taxon>
        <taxon>Nevskiaceae</taxon>
        <taxon>Solimonas</taxon>
    </lineage>
</organism>
<dbReference type="CDD" id="cd06225">
    <property type="entry name" value="HAMP"/>
    <property type="match status" value="1"/>
</dbReference>
<dbReference type="CDD" id="cd01948">
    <property type="entry name" value="EAL"/>
    <property type="match status" value="1"/>
</dbReference>
<dbReference type="SMART" id="SM00304">
    <property type="entry name" value="HAMP"/>
    <property type="match status" value="1"/>
</dbReference>
<dbReference type="Pfam" id="PF00990">
    <property type="entry name" value="GGDEF"/>
    <property type="match status" value="1"/>
</dbReference>
<feature type="transmembrane region" description="Helical" evidence="3">
    <location>
        <begin position="45"/>
        <end position="70"/>
    </location>
</feature>
<dbReference type="PANTHER" id="PTHR33121">
    <property type="entry name" value="CYCLIC DI-GMP PHOSPHODIESTERASE PDEF"/>
    <property type="match status" value="1"/>
</dbReference>
<keyword evidence="3" id="KW-1133">Transmembrane helix</keyword>
<dbReference type="PROSITE" id="PS50883">
    <property type="entry name" value="EAL"/>
    <property type="match status" value="1"/>
</dbReference>
<dbReference type="InterPro" id="IPR001633">
    <property type="entry name" value="EAL_dom"/>
</dbReference>
<dbReference type="SUPFAM" id="SSF55073">
    <property type="entry name" value="Nucleotide cyclase"/>
    <property type="match status" value="1"/>
</dbReference>
<dbReference type="SUPFAM" id="SSF141868">
    <property type="entry name" value="EAL domain-like"/>
    <property type="match status" value="1"/>
</dbReference>
<evidence type="ECO:0000259" key="5">
    <source>
        <dbReference type="PROSITE" id="PS50885"/>
    </source>
</evidence>
<dbReference type="InterPro" id="IPR043128">
    <property type="entry name" value="Rev_trsase/Diguanyl_cyclase"/>
</dbReference>
<accession>A0A2S5TDY6</accession>
<dbReference type="FunFam" id="3.20.20.450:FF:000001">
    <property type="entry name" value="Cyclic di-GMP phosphodiesterase yahA"/>
    <property type="match status" value="1"/>
</dbReference>
<dbReference type="InterPro" id="IPR029787">
    <property type="entry name" value="Nucleotide_cyclase"/>
</dbReference>
<dbReference type="SMART" id="SM00267">
    <property type="entry name" value="GGDEF"/>
    <property type="match status" value="1"/>
</dbReference>
<proteinExistence type="predicted"/>
<keyword evidence="8" id="KW-1185">Reference proteome</keyword>
<protein>
    <recommendedName>
        <fullName evidence="1">cyclic-guanylate-specific phosphodiesterase</fullName>
        <ecNumber evidence="1">3.1.4.52</ecNumber>
    </recommendedName>
</protein>
<feature type="domain" description="EAL" evidence="4">
    <location>
        <begin position="301"/>
        <end position="555"/>
    </location>
</feature>
<dbReference type="InterPro" id="IPR003660">
    <property type="entry name" value="HAMP_dom"/>
</dbReference>
<dbReference type="Gene3D" id="6.10.340.10">
    <property type="match status" value="1"/>
</dbReference>
<evidence type="ECO:0000256" key="2">
    <source>
        <dbReference type="ARBA" id="ARBA00022636"/>
    </source>
</evidence>
<feature type="domain" description="GGDEF" evidence="6">
    <location>
        <begin position="155"/>
        <end position="292"/>
    </location>
</feature>
<dbReference type="PROSITE" id="PS50887">
    <property type="entry name" value="GGDEF"/>
    <property type="match status" value="1"/>
</dbReference>
<dbReference type="GO" id="GO:0071111">
    <property type="term" value="F:cyclic-guanylate-specific phosphodiesterase activity"/>
    <property type="evidence" value="ECO:0007669"/>
    <property type="project" value="UniProtKB-EC"/>
</dbReference>
<dbReference type="OrthoDB" id="9804951at2"/>
<keyword evidence="2" id="KW-0973">c-di-GMP</keyword>
<dbReference type="GO" id="GO:0007165">
    <property type="term" value="P:signal transduction"/>
    <property type="evidence" value="ECO:0007669"/>
    <property type="project" value="InterPro"/>
</dbReference>
<dbReference type="EC" id="3.1.4.52" evidence="1"/>
<dbReference type="AlphaFoldDB" id="A0A2S5TDY6"/>
<dbReference type="Pfam" id="PF00672">
    <property type="entry name" value="HAMP"/>
    <property type="match status" value="1"/>
</dbReference>
<reference evidence="7 8" key="1">
    <citation type="submission" date="2018-02" db="EMBL/GenBank/DDBJ databases">
        <title>Genome sequencing of Solimonas sp. HR-BB.</title>
        <authorList>
            <person name="Lee Y."/>
            <person name="Jeon C.O."/>
        </authorList>
    </citation>
    <scope>NUCLEOTIDE SEQUENCE [LARGE SCALE GENOMIC DNA]</scope>
    <source>
        <strain evidence="7 8">HR-BB</strain>
    </source>
</reference>
<evidence type="ECO:0000313" key="8">
    <source>
        <dbReference type="Proteomes" id="UP000238220"/>
    </source>
</evidence>
<sequence>MTDLLPKVSRNLPVRWKLTLLVVTVALTAFAPLCVHFLQSRVGDSVAGVAVLVVAGILLTLVALMVLGFVQSIVRPLDELVQGAEGLIRGSWDTPLPENRGDEIGAVASALGEFRDRAQRWDYLAHHDSLTGLANRARLEALLNTEGPTLRSQGQALVVTYIGLDQLTAISDMLGAVAGDEFLRIAARRLRACTDDSGRLFYVGGALFAVVSPQLPNNARLVELADQRTRALIGELSRPFTLNDQELDMTVNVGVVTCPQDGDTYDEIIANAQAALSHARQNPGSGFQFYTRQIAEKVRSRTALIAQLRRAVQGEELRVHYQPVLDVSSGRVVCAEALMRWQHPTRGLVMPGEFIQVAEETGAIGAMGGWCLAKALADAKSWRLSGAAPVKLAVNLSARQLNDPGLVDSIQQTIEQIDADPTDLELELTESTMMGNPAHSARVLRSLKSMGITLSVDDFGTGYSSLAYLHRFPLDKIKIDRSFVSRVNRSRKDEMIIQATTGLAANLGLQVVAEGVETREQLQTLRGLGCNMMQGFLFSPALPLPDFMTWCQTPEIAEKAMATVN</sequence>
<dbReference type="GO" id="GO:0016020">
    <property type="term" value="C:membrane"/>
    <property type="evidence" value="ECO:0007669"/>
    <property type="project" value="InterPro"/>
</dbReference>
<dbReference type="PROSITE" id="PS50885">
    <property type="entry name" value="HAMP"/>
    <property type="match status" value="1"/>
</dbReference>
<feature type="domain" description="HAMP" evidence="5">
    <location>
        <begin position="71"/>
        <end position="123"/>
    </location>
</feature>
<dbReference type="Pfam" id="PF00563">
    <property type="entry name" value="EAL"/>
    <property type="match status" value="1"/>
</dbReference>
<evidence type="ECO:0000259" key="6">
    <source>
        <dbReference type="PROSITE" id="PS50887"/>
    </source>
</evidence>
<keyword evidence="3" id="KW-0812">Transmembrane</keyword>
<evidence type="ECO:0000256" key="1">
    <source>
        <dbReference type="ARBA" id="ARBA00012282"/>
    </source>
</evidence>
<evidence type="ECO:0000259" key="4">
    <source>
        <dbReference type="PROSITE" id="PS50883"/>
    </source>
</evidence>
<comment type="caution">
    <text evidence="7">The sequence shown here is derived from an EMBL/GenBank/DDBJ whole genome shotgun (WGS) entry which is preliminary data.</text>
</comment>
<dbReference type="SUPFAM" id="SSF158472">
    <property type="entry name" value="HAMP domain-like"/>
    <property type="match status" value="1"/>
</dbReference>
<dbReference type="PANTHER" id="PTHR33121:SF70">
    <property type="entry name" value="SIGNALING PROTEIN YKOW"/>
    <property type="match status" value="1"/>
</dbReference>
<gene>
    <name evidence="7" type="ORF">C3942_15400</name>
</gene>
<keyword evidence="3" id="KW-0472">Membrane</keyword>
<dbReference type="SMART" id="SM00052">
    <property type="entry name" value="EAL"/>
    <property type="match status" value="1"/>
</dbReference>
<dbReference type="EMBL" id="PSNW01000008">
    <property type="protein sequence ID" value="PPE73201.1"/>
    <property type="molecule type" value="Genomic_DNA"/>
</dbReference>
<dbReference type="InterPro" id="IPR050706">
    <property type="entry name" value="Cyclic-di-GMP_PDE-like"/>
</dbReference>
<evidence type="ECO:0000313" key="7">
    <source>
        <dbReference type="EMBL" id="PPE73201.1"/>
    </source>
</evidence>
<dbReference type="RefSeq" id="WP_104231240.1">
    <property type="nucleotide sequence ID" value="NZ_PSNW01000008.1"/>
</dbReference>
<feature type="transmembrane region" description="Helical" evidence="3">
    <location>
        <begin position="20"/>
        <end position="38"/>
    </location>
</feature>
<name>A0A2S5TDY6_9GAMM</name>
<dbReference type="Gene3D" id="3.20.20.450">
    <property type="entry name" value="EAL domain"/>
    <property type="match status" value="1"/>
</dbReference>
<evidence type="ECO:0000256" key="3">
    <source>
        <dbReference type="SAM" id="Phobius"/>
    </source>
</evidence>
<dbReference type="NCBIfam" id="TIGR00254">
    <property type="entry name" value="GGDEF"/>
    <property type="match status" value="1"/>
</dbReference>
<dbReference type="InterPro" id="IPR000160">
    <property type="entry name" value="GGDEF_dom"/>
</dbReference>